<comment type="subcellular location">
    <subcellularLocation>
        <location evidence="1">Cell membrane</location>
        <topology evidence="1">Multi-pass membrane protein</topology>
    </subcellularLocation>
</comment>
<dbReference type="PANTHER" id="PTHR30572">
    <property type="entry name" value="MEMBRANE COMPONENT OF TRANSPORTER-RELATED"/>
    <property type="match status" value="1"/>
</dbReference>
<protein>
    <submittedName>
        <fullName evidence="9">FtsX-like permease family protein</fullName>
    </submittedName>
</protein>
<dbReference type="Pfam" id="PF02687">
    <property type="entry name" value="FtsX"/>
    <property type="match status" value="2"/>
</dbReference>
<dbReference type="OrthoDB" id="5933722at2"/>
<keyword evidence="3 6" id="KW-0812">Transmembrane</keyword>
<evidence type="ECO:0000256" key="6">
    <source>
        <dbReference type="SAM" id="Phobius"/>
    </source>
</evidence>
<dbReference type="AlphaFoldDB" id="A0A4S8HRX7"/>
<feature type="transmembrane region" description="Helical" evidence="6">
    <location>
        <begin position="21"/>
        <end position="42"/>
    </location>
</feature>
<accession>A0A4S8HRX7</accession>
<feature type="domain" description="ABC3 transporter permease C-terminal" evidence="7">
    <location>
        <begin position="677"/>
        <end position="790"/>
    </location>
</feature>
<proteinExistence type="predicted"/>
<evidence type="ECO:0000259" key="8">
    <source>
        <dbReference type="Pfam" id="PF12704"/>
    </source>
</evidence>
<evidence type="ECO:0000313" key="9">
    <source>
        <dbReference type="EMBL" id="THU38213.1"/>
    </source>
</evidence>
<evidence type="ECO:0000256" key="3">
    <source>
        <dbReference type="ARBA" id="ARBA00022692"/>
    </source>
</evidence>
<feature type="transmembrane region" description="Helical" evidence="6">
    <location>
        <begin position="678"/>
        <end position="699"/>
    </location>
</feature>
<evidence type="ECO:0000256" key="2">
    <source>
        <dbReference type="ARBA" id="ARBA00022475"/>
    </source>
</evidence>
<comment type="caution">
    <text evidence="9">The sequence shown here is derived from an EMBL/GenBank/DDBJ whole genome shotgun (WGS) entry which is preliminary data.</text>
</comment>
<feature type="transmembrane region" description="Helical" evidence="6">
    <location>
        <begin position="726"/>
        <end position="745"/>
    </location>
</feature>
<evidence type="ECO:0000256" key="5">
    <source>
        <dbReference type="ARBA" id="ARBA00023136"/>
    </source>
</evidence>
<feature type="transmembrane region" description="Helical" evidence="6">
    <location>
        <begin position="417"/>
        <end position="441"/>
    </location>
</feature>
<dbReference type="GO" id="GO:0022857">
    <property type="term" value="F:transmembrane transporter activity"/>
    <property type="evidence" value="ECO:0007669"/>
    <property type="project" value="TreeGrafter"/>
</dbReference>
<dbReference type="InterPro" id="IPR025857">
    <property type="entry name" value="MacB_PCD"/>
</dbReference>
<reference evidence="9 10" key="1">
    <citation type="submission" date="2019-04" db="EMBL/GenBank/DDBJ databases">
        <title>Niastella caeni sp. nov., isolated from activated sludge.</title>
        <authorList>
            <person name="Sheng M."/>
        </authorList>
    </citation>
    <scope>NUCLEOTIDE SEQUENCE [LARGE SCALE GENOMIC DNA]</scope>
    <source>
        <strain evidence="9 10">HX-2-15</strain>
    </source>
</reference>
<feature type="domain" description="MacB-like periplasmic core" evidence="8">
    <location>
        <begin position="20"/>
        <end position="227"/>
    </location>
</feature>
<dbReference type="Proteomes" id="UP000306918">
    <property type="component" value="Unassembled WGS sequence"/>
</dbReference>
<feature type="transmembrane region" description="Helical" evidence="6">
    <location>
        <begin position="372"/>
        <end position="396"/>
    </location>
</feature>
<organism evidence="9 10">
    <name type="scientific">Niastella caeni</name>
    <dbReference type="NCBI Taxonomy" id="2569763"/>
    <lineage>
        <taxon>Bacteria</taxon>
        <taxon>Pseudomonadati</taxon>
        <taxon>Bacteroidota</taxon>
        <taxon>Chitinophagia</taxon>
        <taxon>Chitinophagales</taxon>
        <taxon>Chitinophagaceae</taxon>
        <taxon>Niastella</taxon>
    </lineage>
</organism>
<feature type="transmembrane region" description="Helical" evidence="6">
    <location>
        <begin position="760"/>
        <end position="783"/>
    </location>
</feature>
<dbReference type="InterPro" id="IPR050250">
    <property type="entry name" value="Macrolide_Exporter_MacB"/>
</dbReference>
<dbReference type="Pfam" id="PF12704">
    <property type="entry name" value="MacB_PCD"/>
    <property type="match status" value="2"/>
</dbReference>
<feature type="domain" description="ABC3 transporter permease C-terminal" evidence="7">
    <location>
        <begin position="283"/>
        <end position="398"/>
    </location>
</feature>
<keyword evidence="10" id="KW-1185">Reference proteome</keyword>
<dbReference type="GO" id="GO:0005886">
    <property type="term" value="C:plasma membrane"/>
    <property type="evidence" value="ECO:0007669"/>
    <property type="project" value="UniProtKB-SubCell"/>
</dbReference>
<evidence type="ECO:0000259" key="7">
    <source>
        <dbReference type="Pfam" id="PF02687"/>
    </source>
</evidence>
<sequence length="797" mass="89637">MFRNYLKTAWRNLQHNKVYSAINIGGIAIGVATFWLIGLYVIDEMSYDRSFANANRIFRVAQHATWQSGSMNIVPTSAPFANAFKITFPEVEDAARIDIEGGGVIKYADKTIKEDHICFADNSLLNLFDYHFLYGNSKTALVQPQSIVITKTLAVKIFGDASKAINQTILFGSNSYPNKVTGVIEDMLANSHLQFSGLRSFGDALNMDGWNNTYLYTYLLLNKSSDITSLLNKLPSFENKLAKQLNYTQFHIELQPLTSIHLYSNLDYELSNNGSISRVYTFIVIGILILLIALINYMNLSTARASTRVKEIGIRKVIGSERRHLIVLFISEALLVTFIAAILACFLVQFSLPFFNQLSGKNIGIWNFGTVNTIACISIFALITGFISGSYPALFLSRFKLIPSLKGQLGSMHGNIILRKSLVVFQFVIAVCLISGSYIIYKQMQYVSQKKLGFNKEQVLTFHIDDMKVRTKTSELKHDLLQNGLIEDAAVVGNPIGNNDLNKNGFRFERNGEINSSSQLANKLYVDEDFIKTMDIHLLQGRNFSKDISTDKEDAVLINETLMKTLGYTNAIGKKMQYPTPSGTVNNMIIVGVVKDFHAYSLQHKIEPMVMMMPPNDKEKDNLYVKLAKGKTAQAIAYLKNTYTRFDKKNTADFHFLDENFQKQYAGEQKQEQLSLSFTVLAFIIACLGLLGLVTFATAQRKKEIGVRKVLGATVQSVTILLSREFAKLLFVAAIIAIPVSWFIMDKWLQDFAYRINIEWWMLMLTCSTTIFIALITVSFQAIKAAIINPAKSLRTE</sequence>
<name>A0A4S8HRX7_9BACT</name>
<evidence type="ECO:0000256" key="1">
    <source>
        <dbReference type="ARBA" id="ARBA00004651"/>
    </source>
</evidence>
<keyword evidence="2" id="KW-1003">Cell membrane</keyword>
<evidence type="ECO:0000256" key="4">
    <source>
        <dbReference type="ARBA" id="ARBA00022989"/>
    </source>
</evidence>
<keyword evidence="5 6" id="KW-0472">Membrane</keyword>
<feature type="transmembrane region" description="Helical" evidence="6">
    <location>
        <begin position="279"/>
        <end position="300"/>
    </location>
</feature>
<dbReference type="RefSeq" id="WP_136578169.1">
    <property type="nucleotide sequence ID" value="NZ_STFF01000004.1"/>
</dbReference>
<evidence type="ECO:0000313" key="10">
    <source>
        <dbReference type="Proteomes" id="UP000306918"/>
    </source>
</evidence>
<dbReference type="EMBL" id="STFF01000004">
    <property type="protein sequence ID" value="THU38213.1"/>
    <property type="molecule type" value="Genomic_DNA"/>
</dbReference>
<feature type="transmembrane region" description="Helical" evidence="6">
    <location>
        <begin position="325"/>
        <end position="352"/>
    </location>
</feature>
<dbReference type="InterPro" id="IPR003838">
    <property type="entry name" value="ABC3_permease_C"/>
</dbReference>
<dbReference type="PANTHER" id="PTHR30572:SF18">
    <property type="entry name" value="ABC-TYPE MACROLIDE FAMILY EXPORT SYSTEM PERMEASE COMPONENT 2"/>
    <property type="match status" value="1"/>
</dbReference>
<gene>
    <name evidence="9" type="ORF">FAM09_16165</name>
</gene>
<feature type="domain" description="MacB-like periplasmic core" evidence="8">
    <location>
        <begin position="521"/>
        <end position="636"/>
    </location>
</feature>
<keyword evidence="4 6" id="KW-1133">Transmembrane helix</keyword>